<evidence type="ECO:0000313" key="8">
    <source>
        <dbReference type="EMBL" id="PKN03048.1"/>
    </source>
</evidence>
<dbReference type="SUPFAM" id="SSF55486">
    <property type="entry name" value="Metalloproteases ('zincins'), catalytic domain"/>
    <property type="match status" value="1"/>
</dbReference>
<dbReference type="InterPro" id="IPR023091">
    <property type="entry name" value="MetalPrtase_cat_dom_sf_prd"/>
</dbReference>
<name>A0A2N2F4E7_9BACT</name>
<evidence type="ECO:0000256" key="5">
    <source>
        <dbReference type="ARBA" id="ARBA00022801"/>
    </source>
</evidence>
<keyword evidence="5 7" id="KW-0378">Hydrolase</keyword>
<comment type="similarity">
    <text evidence="1 7">Belongs to the endoribonuclease YbeY family.</text>
</comment>
<keyword evidence="7" id="KW-0963">Cytoplasm</keyword>
<evidence type="ECO:0000313" key="9">
    <source>
        <dbReference type="Proteomes" id="UP000233417"/>
    </source>
</evidence>
<dbReference type="GO" id="GO:0005737">
    <property type="term" value="C:cytoplasm"/>
    <property type="evidence" value="ECO:0007669"/>
    <property type="project" value="UniProtKB-SubCell"/>
</dbReference>
<evidence type="ECO:0000256" key="6">
    <source>
        <dbReference type="ARBA" id="ARBA00022833"/>
    </source>
</evidence>
<dbReference type="PANTHER" id="PTHR46986">
    <property type="entry name" value="ENDORIBONUCLEASE YBEY, CHLOROPLASTIC"/>
    <property type="match status" value="1"/>
</dbReference>
<gene>
    <name evidence="7 8" type="primary">ybeY</name>
    <name evidence="8" type="ORF">CVU76_03425</name>
</gene>
<comment type="subcellular location">
    <subcellularLocation>
        <location evidence="7">Cytoplasm</location>
    </subcellularLocation>
</comment>
<evidence type="ECO:0000256" key="3">
    <source>
        <dbReference type="ARBA" id="ARBA00022723"/>
    </source>
</evidence>
<dbReference type="Proteomes" id="UP000233417">
    <property type="component" value="Unassembled WGS sequence"/>
</dbReference>
<dbReference type="HAMAP" id="MF_00009">
    <property type="entry name" value="Endoribonucl_YbeY"/>
    <property type="match status" value="1"/>
</dbReference>
<dbReference type="Gene3D" id="3.40.390.30">
    <property type="entry name" value="Metalloproteases ('zincins'), catalytic domain"/>
    <property type="match status" value="1"/>
</dbReference>
<dbReference type="GO" id="GO:0006364">
    <property type="term" value="P:rRNA processing"/>
    <property type="evidence" value="ECO:0007669"/>
    <property type="project" value="UniProtKB-UniRule"/>
</dbReference>
<dbReference type="GO" id="GO:0004521">
    <property type="term" value="F:RNA endonuclease activity"/>
    <property type="evidence" value="ECO:0007669"/>
    <property type="project" value="UniProtKB-UniRule"/>
</dbReference>
<keyword evidence="7" id="KW-0690">Ribosome biogenesis</keyword>
<keyword evidence="4 7" id="KW-0255">Endonuclease</keyword>
<dbReference type="GO" id="GO:0008270">
    <property type="term" value="F:zinc ion binding"/>
    <property type="evidence" value="ECO:0007669"/>
    <property type="project" value="UniProtKB-UniRule"/>
</dbReference>
<feature type="binding site" evidence="7">
    <location>
        <position position="119"/>
    </location>
    <ligand>
        <name>Zn(2+)</name>
        <dbReference type="ChEBI" id="CHEBI:29105"/>
        <note>catalytic</note>
    </ligand>
</feature>
<comment type="cofactor">
    <cofactor evidence="7">
        <name>Zn(2+)</name>
        <dbReference type="ChEBI" id="CHEBI:29105"/>
    </cofactor>
    <text evidence="7">Binds 1 zinc ion.</text>
</comment>
<sequence length="147" mass="17495">MKEISLQIFNKELVSEIEPTFSISFEDIQKAYERIFSEYPLEEINIVFVEPEYIQDLNKRYREIDAPTDVLSFNIEDGRKGEIYISPEYVYKSFQEDAFEEEILRLIIHGTLHILGQDHTESMNDSPNEKMFLQQEELLVRFKKICC</sequence>
<keyword evidence="3 7" id="KW-0479">Metal-binding</keyword>
<dbReference type="EC" id="3.1.-.-" evidence="7"/>
<comment type="caution">
    <text evidence="8">The sequence shown here is derived from an EMBL/GenBank/DDBJ whole genome shotgun (WGS) entry which is preliminary data.</text>
</comment>
<comment type="function">
    <text evidence="7">Single strand-specific metallo-endoribonuclease involved in late-stage 70S ribosome quality control and in maturation of the 3' terminus of the 16S rRNA.</text>
</comment>
<evidence type="ECO:0000256" key="4">
    <source>
        <dbReference type="ARBA" id="ARBA00022759"/>
    </source>
</evidence>
<dbReference type="NCBIfam" id="TIGR00043">
    <property type="entry name" value="rRNA maturation RNase YbeY"/>
    <property type="match status" value="1"/>
</dbReference>
<dbReference type="Pfam" id="PF02130">
    <property type="entry name" value="YbeY"/>
    <property type="match status" value="1"/>
</dbReference>
<dbReference type="PANTHER" id="PTHR46986:SF1">
    <property type="entry name" value="ENDORIBONUCLEASE YBEY, CHLOROPLASTIC"/>
    <property type="match status" value="1"/>
</dbReference>
<feature type="binding site" evidence="7">
    <location>
        <position position="109"/>
    </location>
    <ligand>
        <name>Zn(2+)</name>
        <dbReference type="ChEBI" id="CHEBI:29105"/>
        <note>catalytic</note>
    </ligand>
</feature>
<feature type="binding site" evidence="7">
    <location>
        <position position="113"/>
    </location>
    <ligand>
        <name>Zn(2+)</name>
        <dbReference type="ChEBI" id="CHEBI:29105"/>
        <note>catalytic</note>
    </ligand>
</feature>
<proteinExistence type="inferred from homology"/>
<evidence type="ECO:0000256" key="2">
    <source>
        <dbReference type="ARBA" id="ARBA00022722"/>
    </source>
</evidence>
<dbReference type="GO" id="GO:0004222">
    <property type="term" value="F:metalloendopeptidase activity"/>
    <property type="evidence" value="ECO:0007669"/>
    <property type="project" value="InterPro"/>
</dbReference>
<keyword evidence="6 7" id="KW-0862">Zinc</keyword>
<dbReference type="EMBL" id="PHAO01000001">
    <property type="protein sequence ID" value="PKN03048.1"/>
    <property type="molecule type" value="Genomic_DNA"/>
</dbReference>
<accession>A0A2N2F4E7</accession>
<reference evidence="8 9" key="1">
    <citation type="journal article" date="2017" name="ISME J.">
        <title>Potential for microbial H2 and metal transformations associated with novel bacteria and archaea in deep terrestrial subsurface sediments.</title>
        <authorList>
            <person name="Hernsdorf A.W."/>
            <person name="Amano Y."/>
            <person name="Miyakawa K."/>
            <person name="Ise K."/>
            <person name="Suzuki Y."/>
            <person name="Anantharaman K."/>
            <person name="Probst A."/>
            <person name="Burstein D."/>
            <person name="Thomas B.C."/>
            <person name="Banfield J.F."/>
        </authorList>
    </citation>
    <scope>NUCLEOTIDE SEQUENCE [LARGE SCALE GENOMIC DNA]</scope>
    <source>
        <strain evidence="8">HGW-Dojkabacteria-1</strain>
    </source>
</reference>
<keyword evidence="7" id="KW-0698">rRNA processing</keyword>
<dbReference type="InterPro" id="IPR002036">
    <property type="entry name" value="YbeY"/>
</dbReference>
<evidence type="ECO:0000256" key="1">
    <source>
        <dbReference type="ARBA" id="ARBA00010875"/>
    </source>
</evidence>
<organism evidence="8 9">
    <name type="scientific">Candidatus Dojkabacteria bacterium HGW-Dojkabacteria-1</name>
    <dbReference type="NCBI Taxonomy" id="2013761"/>
    <lineage>
        <taxon>Bacteria</taxon>
        <taxon>Candidatus Dojkabacteria</taxon>
    </lineage>
</organism>
<dbReference type="AlphaFoldDB" id="A0A2N2F4E7"/>
<protein>
    <recommendedName>
        <fullName evidence="7">Endoribonuclease YbeY</fullName>
        <ecNumber evidence="7">3.1.-.-</ecNumber>
    </recommendedName>
</protein>
<evidence type="ECO:0000256" key="7">
    <source>
        <dbReference type="HAMAP-Rule" id="MF_00009"/>
    </source>
</evidence>
<keyword evidence="2 7" id="KW-0540">Nuclease</keyword>